<dbReference type="RefSeq" id="WP_163097701.1">
    <property type="nucleotide sequence ID" value="NZ_CP127523.1"/>
</dbReference>
<dbReference type="InterPro" id="IPR013078">
    <property type="entry name" value="His_Pase_superF_clade-1"/>
</dbReference>
<dbReference type="AlphaFoldDB" id="A0A845UAJ8"/>
<accession>A0A845UAJ8</accession>
<dbReference type="EMBL" id="WNJL01000030">
    <property type="protein sequence ID" value="NDU42465.1"/>
    <property type="molecule type" value="Genomic_DNA"/>
</dbReference>
<reference evidence="1" key="1">
    <citation type="submission" date="2019-11" db="EMBL/GenBank/DDBJ databases">
        <title>Acidithiobacillus ferrianus sp. nov.: a facultatively anaerobic and extremely acidophilic chemolithoautotroph.</title>
        <authorList>
            <person name="Norris P.R."/>
            <person name="Falagan C."/>
            <person name="Moya-Beltran A."/>
            <person name="Castro M."/>
            <person name="Quatrini R."/>
            <person name="Johnson D.B."/>
        </authorList>
    </citation>
    <scope>NUCLEOTIDE SEQUENCE [LARGE SCALE GENOMIC DNA]</scope>
    <source>
        <strain evidence="1">MG</strain>
    </source>
</reference>
<dbReference type="CDD" id="cd07067">
    <property type="entry name" value="HP_PGM_like"/>
    <property type="match status" value="1"/>
</dbReference>
<name>A0A845UAJ8_9PROT</name>
<dbReference type="Pfam" id="PF00300">
    <property type="entry name" value="His_Phos_1"/>
    <property type="match status" value="1"/>
</dbReference>
<dbReference type="Gene3D" id="3.40.50.1240">
    <property type="entry name" value="Phosphoglycerate mutase-like"/>
    <property type="match status" value="1"/>
</dbReference>
<sequence>MDLLLVRHAEAEDAEAGGSDYARPLTVRGHASAIAMAAGLAWCVRGSVTLWSSPLLRTRETAAHLSAALHVEVTRYHDAIPAGDLHRLRHDWQALSAQTDTLIVVGHQPHLGVWGELLMGVSLPVKKASAMAIALDRSGIGGRLLWYALPETLARLGEHASDRAR</sequence>
<organism evidence="1">
    <name type="scientific">Acidithiobacillus ferrianus</name>
    <dbReference type="NCBI Taxonomy" id="2678518"/>
    <lineage>
        <taxon>Bacteria</taxon>
        <taxon>Pseudomonadati</taxon>
        <taxon>Pseudomonadota</taxon>
        <taxon>Acidithiobacillia</taxon>
        <taxon>Acidithiobacillales</taxon>
        <taxon>Acidithiobacillaceae</taxon>
        <taxon>Acidithiobacillus</taxon>
    </lineage>
</organism>
<evidence type="ECO:0000313" key="1">
    <source>
        <dbReference type="EMBL" id="NDU42465.1"/>
    </source>
</evidence>
<comment type="caution">
    <text evidence="1">The sequence shown here is derived from an EMBL/GenBank/DDBJ whole genome shotgun (WGS) entry which is preliminary data.</text>
</comment>
<dbReference type="SUPFAM" id="SSF53254">
    <property type="entry name" value="Phosphoglycerate mutase-like"/>
    <property type="match status" value="1"/>
</dbReference>
<proteinExistence type="predicted"/>
<dbReference type="SMART" id="SM00855">
    <property type="entry name" value="PGAM"/>
    <property type="match status" value="1"/>
</dbReference>
<dbReference type="InterPro" id="IPR029033">
    <property type="entry name" value="His_PPase_superfam"/>
</dbReference>
<gene>
    <name evidence="1" type="ORF">GL267_07370</name>
</gene>
<protein>
    <submittedName>
        <fullName evidence="1">Histidine phosphatase family protein</fullName>
    </submittedName>
</protein>